<feature type="compositionally biased region" description="Basic and acidic residues" evidence="1">
    <location>
        <begin position="127"/>
        <end position="142"/>
    </location>
</feature>
<name>A0A3P7LH58_DIBLA</name>
<dbReference type="AlphaFoldDB" id="A0A3P7LH58"/>
<evidence type="ECO:0000313" key="2">
    <source>
        <dbReference type="EMBL" id="VDN10013.1"/>
    </source>
</evidence>
<dbReference type="InterPro" id="IPR010736">
    <property type="entry name" value="SHIPPO-rpt"/>
</dbReference>
<organism evidence="2 3">
    <name type="scientific">Dibothriocephalus latus</name>
    <name type="common">Fish tapeworm</name>
    <name type="synonym">Diphyllobothrium latum</name>
    <dbReference type="NCBI Taxonomy" id="60516"/>
    <lineage>
        <taxon>Eukaryota</taxon>
        <taxon>Metazoa</taxon>
        <taxon>Spiralia</taxon>
        <taxon>Lophotrochozoa</taxon>
        <taxon>Platyhelminthes</taxon>
        <taxon>Cestoda</taxon>
        <taxon>Eucestoda</taxon>
        <taxon>Diphyllobothriidea</taxon>
        <taxon>Diphyllobothriidae</taxon>
        <taxon>Dibothriocephalus</taxon>
    </lineage>
</organism>
<dbReference type="EMBL" id="UYRU01048263">
    <property type="protein sequence ID" value="VDN10013.1"/>
    <property type="molecule type" value="Genomic_DNA"/>
</dbReference>
<gene>
    <name evidence="2" type="ORF">DILT_LOCUS5844</name>
</gene>
<keyword evidence="3" id="KW-1185">Reference proteome</keyword>
<proteinExistence type="predicted"/>
<evidence type="ECO:0000313" key="3">
    <source>
        <dbReference type="Proteomes" id="UP000281553"/>
    </source>
</evidence>
<dbReference type="Proteomes" id="UP000281553">
    <property type="component" value="Unassembled WGS sequence"/>
</dbReference>
<sequence length="240" mass="27183">MLDNGHSVYVKTVFRTLRYLEAADIRREKPGLRKKLAHVGCSSLTNRDKRFREKRDKTPGPDAYTIKSKWPGYEKDPCGLMLGKLMNMFICKEPSPIPCERKHEPPSIPIPKYAFGYEEGPHGDLVRQPGPDRDQTIGKRSDFGAANKNPGPGTYLDENNDPWVIMRRKALDRNNINSTRVLFVPRYADQVALRNERDNFPGPGYYDLTKSEDEGEADNDNHPPFNISADVSACGFADIL</sequence>
<dbReference type="Pfam" id="PF07004">
    <property type="entry name" value="SHIPPO-rpt"/>
    <property type="match status" value="1"/>
</dbReference>
<protein>
    <submittedName>
        <fullName evidence="2">Uncharacterized protein</fullName>
    </submittedName>
</protein>
<dbReference type="OrthoDB" id="6251319at2759"/>
<accession>A0A3P7LH58</accession>
<evidence type="ECO:0000256" key="1">
    <source>
        <dbReference type="SAM" id="MobiDB-lite"/>
    </source>
</evidence>
<feature type="region of interest" description="Disordered" evidence="1">
    <location>
        <begin position="127"/>
        <end position="159"/>
    </location>
</feature>
<feature type="region of interest" description="Disordered" evidence="1">
    <location>
        <begin position="196"/>
        <end position="226"/>
    </location>
</feature>
<reference evidence="2 3" key="1">
    <citation type="submission" date="2018-11" db="EMBL/GenBank/DDBJ databases">
        <authorList>
            <consortium name="Pathogen Informatics"/>
        </authorList>
    </citation>
    <scope>NUCLEOTIDE SEQUENCE [LARGE SCALE GENOMIC DNA]</scope>
</reference>